<organism evidence="3 4">
    <name type="scientific">Chitiniphilus eburneus</name>
    <dbReference type="NCBI Taxonomy" id="2571148"/>
    <lineage>
        <taxon>Bacteria</taxon>
        <taxon>Pseudomonadati</taxon>
        <taxon>Pseudomonadota</taxon>
        <taxon>Betaproteobacteria</taxon>
        <taxon>Neisseriales</taxon>
        <taxon>Chitinibacteraceae</taxon>
        <taxon>Chitiniphilus</taxon>
    </lineage>
</organism>
<dbReference type="PANTHER" id="PTHR37533:SF2">
    <property type="entry name" value="FLAGELLAR HOOK-LENGTH CONTROL PROTEIN"/>
    <property type="match status" value="1"/>
</dbReference>
<evidence type="ECO:0000256" key="1">
    <source>
        <dbReference type="SAM" id="MobiDB-lite"/>
    </source>
</evidence>
<dbReference type="InterPro" id="IPR021136">
    <property type="entry name" value="Flagellar_hook_control-like_C"/>
</dbReference>
<feature type="compositionally biased region" description="Polar residues" evidence="1">
    <location>
        <begin position="1"/>
        <end position="24"/>
    </location>
</feature>
<sequence length="352" mass="36929">MSSVTPLNFSQANAGKAPSGNSGKADSRDFGDTLAKEMGQDKVSRAVSKVVERREEPSERTPQDNGETARNAADAWLALLHFGPEQTPATQIQVPVVATANGETDPVTAMKAWLANATGKAEAADTQTPADAKADTAKSQADIAATGKALPQAQSLEAEEAPPDLLPDTPLTRPTETAAPILPRASENHALNAVKSTHYIPEPVGSNRWGDAVAQRVSMMLGRQEQQIDMQLNPPHLGPMEVRLSLSAESASVVFASQHAGVREALAAATPRLTALLADQGIQLVDVKVASDSLNQQNQQQAFAQSQSSGNGREPGAERRAFDGVEGSAQVESHLLTGVTLPVARSGLNAYA</sequence>
<feature type="domain" description="Flagellar hook-length control protein-like C-terminal" evidence="2">
    <location>
        <begin position="215"/>
        <end position="297"/>
    </location>
</feature>
<accession>A0A4U0PWI3</accession>
<evidence type="ECO:0000259" key="2">
    <source>
        <dbReference type="Pfam" id="PF02120"/>
    </source>
</evidence>
<feature type="region of interest" description="Disordered" evidence="1">
    <location>
        <begin position="1"/>
        <end position="72"/>
    </location>
</feature>
<protein>
    <recommendedName>
        <fullName evidence="2">Flagellar hook-length control protein-like C-terminal domain-containing protein</fullName>
    </recommendedName>
</protein>
<gene>
    <name evidence="3" type="ORF">FAZ21_12800</name>
</gene>
<dbReference type="AlphaFoldDB" id="A0A4U0PWI3"/>
<comment type="caution">
    <text evidence="3">The sequence shown here is derived from an EMBL/GenBank/DDBJ whole genome shotgun (WGS) entry which is preliminary data.</text>
</comment>
<feature type="region of interest" description="Disordered" evidence="1">
    <location>
        <begin position="296"/>
        <end position="328"/>
    </location>
</feature>
<feature type="compositionally biased region" description="Basic and acidic residues" evidence="1">
    <location>
        <begin position="25"/>
        <end position="62"/>
    </location>
</feature>
<dbReference type="Proteomes" id="UP000310016">
    <property type="component" value="Unassembled WGS sequence"/>
</dbReference>
<dbReference type="EMBL" id="SUMF01000014">
    <property type="protein sequence ID" value="TJZ72913.1"/>
    <property type="molecule type" value="Genomic_DNA"/>
</dbReference>
<dbReference type="Pfam" id="PF02120">
    <property type="entry name" value="Flg_hook"/>
    <property type="match status" value="1"/>
</dbReference>
<reference evidence="3 4" key="1">
    <citation type="submission" date="2019-04" db="EMBL/GenBank/DDBJ databases">
        <title>Chitiniphilus eburnea sp. nov., a novel chitinolytic bacterium isolated from aquaculture sludge.</title>
        <authorList>
            <person name="Sheng M."/>
        </authorList>
    </citation>
    <scope>NUCLEOTIDE SEQUENCE [LARGE SCALE GENOMIC DNA]</scope>
    <source>
        <strain evidence="3 4">HX-2-15</strain>
    </source>
</reference>
<evidence type="ECO:0000313" key="4">
    <source>
        <dbReference type="Proteomes" id="UP000310016"/>
    </source>
</evidence>
<keyword evidence="4" id="KW-1185">Reference proteome</keyword>
<evidence type="ECO:0000313" key="3">
    <source>
        <dbReference type="EMBL" id="TJZ72913.1"/>
    </source>
</evidence>
<dbReference type="CDD" id="cd17470">
    <property type="entry name" value="T3SS_Flik_C"/>
    <property type="match status" value="1"/>
</dbReference>
<dbReference type="Gene3D" id="3.30.750.140">
    <property type="match status" value="1"/>
</dbReference>
<feature type="compositionally biased region" description="Low complexity" evidence="1">
    <location>
        <begin position="296"/>
        <end position="311"/>
    </location>
</feature>
<dbReference type="InterPro" id="IPR052563">
    <property type="entry name" value="FliK"/>
</dbReference>
<name>A0A4U0PWI3_9NEIS</name>
<dbReference type="RefSeq" id="WP_136773827.1">
    <property type="nucleotide sequence ID" value="NZ_CP156074.1"/>
</dbReference>
<feature type="region of interest" description="Disordered" evidence="1">
    <location>
        <begin position="122"/>
        <end position="187"/>
    </location>
</feature>
<feature type="compositionally biased region" description="Low complexity" evidence="1">
    <location>
        <begin position="166"/>
        <end position="175"/>
    </location>
</feature>
<proteinExistence type="predicted"/>
<dbReference type="InterPro" id="IPR038610">
    <property type="entry name" value="FliK-like_C_sf"/>
</dbReference>
<dbReference type="OrthoDB" id="8596319at2"/>
<dbReference type="PANTHER" id="PTHR37533">
    <property type="entry name" value="FLAGELLAR HOOK-LENGTH CONTROL PROTEIN"/>
    <property type="match status" value="1"/>
</dbReference>